<keyword evidence="3" id="KW-1185">Reference proteome</keyword>
<name>A0A0P1BMU7_9BASI</name>
<evidence type="ECO:0000313" key="3">
    <source>
        <dbReference type="Proteomes" id="UP000054845"/>
    </source>
</evidence>
<feature type="compositionally biased region" description="Polar residues" evidence="1">
    <location>
        <begin position="132"/>
        <end position="147"/>
    </location>
</feature>
<feature type="region of interest" description="Disordered" evidence="1">
    <location>
        <begin position="130"/>
        <end position="160"/>
    </location>
</feature>
<proteinExistence type="predicted"/>
<reference evidence="2 3" key="1">
    <citation type="submission" date="2014-09" db="EMBL/GenBank/DDBJ databases">
        <authorList>
            <person name="Magalhaes I.L.F."/>
            <person name="Oliveira U."/>
            <person name="Santos F.R."/>
            <person name="Vidigal T.H.D.A."/>
            <person name="Brescovit A.D."/>
            <person name="Santos A.J."/>
        </authorList>
    </citation>
    <scope>NUCLEOTIDE SEQUENCE [LARGE SCALE GENOMIC DNA]</scope>
</reference>
<feature type="region of interest" description="Disordered" evidence="1">
    <location>
        <begin position="54"/>
        <end position="88"/>
    </location>
</feature>
<sequence>MLTRRLSTTFALGARTSTSSLSSPQPCRGVQSSTSRQQGQNTPILTLAQPAGASSNSALYSPLARVTGLPDPSTHHRPPSHVASGLPDSAFSYIVPSNVDQRGAQTAEGFRTNCSPISPDIDTFATPVLSRAASTSRRGSIPGNSSDVYEPSLADAVERS</sequence>
<dbReference type="EMBL" id="CCYA01000265">
    <property type="protein sequence ID" value="CEH17669.1"/>
    <property type="molecule type" value="Genomic_DNA"/>
</dbReference>
<accession>A0A0P1BMU7</accession>
<evidence type="ECO:0000313" key="2">
    <source>
        <dbReference type="EMBL" id="CEH17669.1"/>
    </source>
</evidence>
<dbReference type="Proteomes" id="UP000054845">
    <property type="component" value="Unassembled WGS sequence"/>
</dbReference>
<dbReference type="STRING" id="401625.A0A0P1BMU7"/>
<organism evidence="2 3">
    <name type="scientific">Ceraceosorus bombacis</name>
    <dbReference type="NCBI Taxonomy" id="401625"/>
    <lineage>
        <taxon>Eukaryota</taxon>
        <taxon>Fungi</taxon>
        <taxon>Dikarya</taxon>
        <taxon>Basidiomycota</taxon>
        <taxon>Ustilaginomycotina</taxon>
        <taxon>Exobasidiomycetes</taxon>
        <taxon>Ceraceosorales</taxon>
        <taxon>Ceraceosoraceae</taxon>
        <taxon>Ceraceosorus</taxon>
    </lineage>
</organism>
<feature type="region of interest" description="Disordered" evidence="1">
    <location>
        <begin position="14"/>
        <end position="42"/>
    </location>
</feature>
<evidence type="ECO:0000256" key="1">
    <source>
        <dbReference type="SAM" id="MobiDB-lite"/>
    </source>
</evidence>
<dbReference type="AlphaFoldDB" id="A0A0P1BMU7"/>
<protein>
    <submittedName>
        <fullName evidence="2">Uncharacterized protein</fullName>
    </submittedName>
</protein>